<name>F7XX60_MOREP</name>
<sequence>MQFIVEREHLIKSIQQVSGMLVVRPTLPILSHVLLQVTENSLLITGTDLSIEIIARVVISNTNDFGKITVPARKFFDICRCMPEKAEIAFNIENERMIIRSGRIRYSLVTLPASNFPNLDYCQSYEEFTLSQSIFKRAIESTQFSMANQDIRHYLNGMLFETEGRELRIVATDGHRLAKYTILLNETLPYQSIIVPRKGVIELVRMLNERIQLLKIKIGDNNLRAIISNYIFTSKLVNGRFPDYNRVLHHNNSDKILEVECDLLRQAFTRASILSHEKFRSVQLNLSHNQLKITAHNMEQEETEEILDVDYQDRTIVISFNASYILDVLNVLKCKVVRLLLTDETSSVQIEDSANTAAKYVVMPIRM</sequence>
<dbReference type="GO" id="GO:0042802">
    <property type="term" value="F:identical protein binding"/>
    <property type="evidence" value="ECO:0007669"/>
    <property type="project" value="UniProtKB-ARBA"/>
</dbReference>
<dbReference type="OrthoDB" id="8421503at2"/>
<comment type="similarity">
    <text evidence="2 10">Belongs to the beta sliding clamp family.</text>
</comment>
<dbReference type="GO" id="GO:0006271">
    <property type="term" value="P:DNA strand elongation involved in DNA replication"/>
    <property type="evidence" value="ECO:0007669"/>
    <property type="project" value="TreeGrafter"/>
</dbReference>
<evidence type="ECO:0000256" key="8">
    <source>
        <dbReference type="ARBA" id="ARBA00022932"/>
    </source>
</evidence>
<evidence type="ECO:0000313" key="14">
    <source>
        <dbReference type="EMBL" id="AEI74686.1"/>
    </source>
</evidence>
<dbReference type="InterPro" id="IPR022635">
    <property type="entry name" value="DNA_polIII_beta_C"/>
</dbReference>
<evidence type="ECO:0000259" key="12">
    <source>
        <dbReference type="Pfam" id="PF02767"/>
    </source>
</evidence>
<feature type="domain" description="DNA polymerase III beta sliding clamp central" evidence="12">
    <location>
        <begin position="130"/>
        <end position="243"/>
    </location>
</feature>
<dbReference type="HOGENOM" id="CLU_038149_4_2_6"/>
<dbReference type="STRING" id="903503.MEPCIT_018"/>
<dbReference type="GO" id="GO:0003677">
    <property type="term" value="F:DNA binding"/>
    <property type="evidence" value="ECO:0007669"/>
    <property type="project" value="UniProtKB-UniRule"/>
</dbReference>
<evidence type="ECO:0000256" key="1">
    <source>
        <dbReference type="ARBA" id="ARBA00004496"/>
    </source>
</evidence>
<evidence type="ECO:0000256" key="10">
    <source>
        <dbReference type="PIRNR" id="PIRNR000804"/>
    </source>
</evidence>
<gene>
    <name evidence="14" type="primary">dnaN</name>
    <name evidence="14" type="ordered locus">MEPCIT_018</name>
</gene>
<evidence type="ECO:0000259" key="13">
    <source>
        <dbReference type="Pfam" id="PF02768"/>
    </source>
</evidence>
<keyword evidence="7 10" id="KW-0235">DNA replication</keyword>
<comment type="subcellular location">
    <subcellularLocation>
        <location evidence="1 10">Cytoplasm</location>
    </subcellularLocation>
</comment>
<dbReference type="InterPro" id="IPR046938">
    <property type="entry name" value="DNA_clamp_sf"/>
</dbReference>
<dbReference type="Pfam" id="PF02768">
    <property type="entry name" value="DNA_pol3_beta_3"/>
    <property type="match status" value="1"/>
</dbReference>
<reference key="1">
    <citation type="submission" date="2010-09" db="EMBL/GenBank/DDBJ databases">
        <title>An interdependent metabolic patchwork in the nested three-way symbiosis of mealybugs.</title>
        <authorList>
            <person name="McCutcheon J.P."/>
            <person name="von Dohlen C.D."/>
        </authorList>
    </citation>
    <scope>NUCLEOTIDE SEQUENCE</scope>
    <source>
        <strain>PCIT</strain>
    </source>
</reference>
<keyword evidence="9" id="KW-0238">DNA-binding</keyword>
<dbReference type="Gene3D" id="3.10.150.10">
    <property type="entry name" value="DNA Polymerase III, subunit A, domain 2"/>
    <property type="match status" value="3"/>
</dbReference>
<reference evidence="14 15" key="2">
    <citation type="journal article" date="2011" name="Curr. Biol.">
        <title>An interdependent metabolic patchwork in the nested symbiosis of mealybugs.</title>
        <authorList>
            <person name="McCutcheon J.P."/>
            <person name="von Dohlen C.D."/>
        </authorList>
    </citation>
    <scope>NUCLEOTIDE SEQUENCE [LARGE SCALE GENOMIC DNA]</scope>
    <source>
        <strain evidence="14 15">PCIT</strain>
    </source>
</reference>
<evidence type="ECO:0000256" key="3">
    <source>
        <dbReference type="ARBA" id="ARBA00021035"/>
    </source>
</evidence>
<keyword evidence="4 10" id="KW-0963">Cytoplasm</keyword>
<dbReference type="InterPro" id="IPR001001">
    <property type="entry name" value="DNA_polIII_beta"/>
</dbReference>
<evidence type="ECO:0000256" key="5">
    <source>
        <dbReference type="ARBA" id="ARBA00022679"/>
    </source>
</evidence>
<dbReference type="SMART" id="SM00480">
    <property type="entry name" value="POL3Bc"/>
    <property type="match status" value="1"/>
</dbReference>
<dbReference type="Pfam" id="PF00712">
    <property type="entry name" value="DNA_pol3_beta"/>
    <property type="match status" value="1"/>
</dbReference>
<dbReference type="CDD" id="cd00140">
    <property type="entry name" value="beta_clamp"/>
    <property type="match status" value="1"/>
</dbReference>
<dbReference type="AlphaFoldDB" id="F7XX60"/>
<accession>F7XX60</accession>
<keyword evidence="15" id="KW-1185">Reference proteome</keyword>
<dbReference type="GO" id="GO:0005737">
    <property type="term" value="C:cytoplasm"/>
    <property type="evidence" value="ECO:0007669"/>
    <property type="project" value="UniProtKB-SubCell"/>
</dbReference>
<feature type="domain" description="DNA polymerase III beta sliding clamp C-terminal" evidence="13">
    <location>
        <begin position="252"/>
        <end position="366"/>
    </location>
</feature>
<dbReference type="SUPFAM" id="SSF55979">
    <property type="entry name" value="DNA clamp"/>
    <property type="match status" value="3"/>
</dbReference>
<dbReference type="GO" id="GO:0008408">
    <property type="term" value="F:3'-5' exonuclease activity"/>
    <property type="evidence" value="ECO:0007669"/>
    <property type="project" value="InterPro"/>
</dbReference>
<dbReference type="KEGG" id="men:MEPCIT_018"/>
<dbReference type="InterPro" id="IPR022634">
    <property type="entry name" value="DNA_polIII_beta_N"/>
</dbReference>
<keyword evidence="8 10" id="KW-0239">DNA-directed DNA polymerase</keyword>
<dbReference type="NCBIfam" id="TIGR00663">
    <property type="entry name" value="dnan"/>
    <property type="match status" value="1"/>
</dbReference>
<feature type="domain" description="DNA polymerase III beta sliding clamp N-terminal" evidence="11">
    <location>
        <begin position="1"/>
        <end position="120"/>
    </location>
</feature>
<dbReference type="PANTHER" id="PTHR30478:SF0">
    <property type="entry name" value="BETA SLIDING CLAMP"/>
    <property type="match status" value="1"/>
</dbReference>
<organism evidence="14 15">
    <name type="scientific">Moranella endobia (strain PCIT)</name>
    <dbReference type="NCBI Taxonomy" id="903503"/>
    <lineage>
        <taxon>Bacteria</taxon>
        <taxon>Pseudomonadati</taxon>
        <taxon>Pseudomonadota</taxon>
        <taxon>Gammaproteobacteria</taxon>
        <taxon>Enterobacterales</taxon>
        <taxon>Enterobacteriaceae</taxon>
        <taxon>Candidatus Moranella</taxon>
    </lineage>
</organism>
<dbReference type="Proteomes" id="UP000000504">
    <property type="component" value="Chromosome"/>
</dbReference>
<proteinExistence type="inferred from homology"/>
<evidence type="ECO:0000256" key="2">
    <source>
        <dbReference type="ARBA" id="ARBA00010752"/>
    </source>
</evidence>
<dbReference type="GO" id="GO:0003887">
    <property type="term" value="F:DNA-directed DNA polymerase activity"/>
    <property type="evidence" value="ECO:0007669"/>
    <property type="project" value="UniProtKB-UniRule"/>
</dbReference>
<dbReference type="FunFam" id="3.10.150.10:FF:000001">
    <property type="entry name" value="Beta sliding clamp"/>
    <property type="match status" value="1"/>
</dbReference>
<keyword evidence="6 10" id="KW-0548">Nucleotidyltransferase</keyword>
<dbReference type="RefSeq" id="WP_013975437.1">
    <property type="nucleotide sequence ID" value="NC_015735.1"/>
</dbReference>
<protein>
    <recommendedName>
        <fullName evidence="3 10">Beta sliding clamp</fullName>
    </recommendedName>
</protein>
<dbReference type="Pfam" id="PF02767">
    <property type="entry name" value="DNA_pol3_beta_2"/>
    <property type="match status" value="1"/>
</dbReference>
<keyword evidence="5 10" id="KW-0808">Transferase</keyword>
<evidence type="ECO:0000256" key="7">
    <source>
        <dbReference type="ARBA" id="ARBA00022705"/>
    </source>
</evidence>
<comment type="subunit">
    <text evidence="10">Forms a ring-shaped head-to-tail homodimer around DNA.</text>
</comment>
<dbReference type="eggNOG" id="COG0592">
    <property type="taxonomic scope" value="Bacteria"/>
</dbReference>
<comment type="function">
    <text evidence="10">Confers DNA tethering and processivity to DNA polymerases and other proteins. Acts as a clamp, forming a ring around DNA (a reaction catalyzed by the clamp-loading complex) which diffuses in an ATP-independent manner freely and bidirectionally along dsDNA. Initially characterized for its ability to contact the catalytic subunit of DNA polymerase III (Pol III), a complex, multichain enzyme responsible for most of the replicative synthesis in bacteria; Pol III exhibits 3'-5' exonuclease proofreading activity. The beta chain is required for initiation of replication as well as for processivity of DNA replication.</text>
</comment>
<evidence type="ECO:0000256" key="6">
    <source>
        <dbReference type="ARBA" id="ARBA00022695"/>
    </source>
</evidence>
<dbReference type="EMBL" id="CP002243">
    <property type="protein sequence ID" value="AEI74686.1"/>
    <property type="molecule type" value="Genomic_DNA"/>
</dbReference>
<dbReference type="PIRSF" id="PIRSF000804">
    <property type="entry name" value="DNA_pol_III_b"/>
    <property type="match status" value="1"/>
</dbReference>
<dbReference type="PANTHER" id="PTHR30478">
    <property type="entry name" value="DNA POLYMERASE III SUBUNIT BETA"/>
    <property type="match status" value="1"/>
</dbReference>
<evidence type="ECO:0000259" key="11">
    <source>
        <dbReference type="Pfam" id="PF00712"/>
    </source>
</evidence>
<dbReference type="GO" id="GO:0009360">
    <property type="term" value="C:DNA polymerase III complex"/>
    <property type="evidence" value="ECO:0007669"/>
    <property type="project" value="InterPro"/>
</dbReference>
<evidence type="ECO:0000256" key="4">
    <source>
        <dbReference type="ARBA" id="ARBA00022490"/>
    </source>
</evidence>
<evidence type="ECO:0000313" key="15">
    <source>
        <dbReference type="Proteomes" id="UP000000504"/>
    </source>
</evidence>
<evidence type="ECO:0000256" key="9">
    <source>
        <dbReference type="ARBA" id="ARBA00023125"/>
    </source>
</evidence>
<dbReference type="InterPro" id="IPR022637">
    <property type="entry name" value="DNA_polIII_beta_cen"/>
</dbReference>